<dbReference type="PANTHER" id="PTHR43300">
    <property type="entry name" value="ACETYLTRANSFERASE"/>
    <property type="match status" value="1"/>
</dbReference>
<dbReference type="PANTHER" id="PTHR43300:SF7">
    <property type="entry name" value="UDP-N-ACETYLBACILLOSAMINE N-ACETYLTRANSFERASE"/>
    <property type="match status" value="1"/>
</dbReference>
<dbReference type="Pfam" id="PF17836">
    <property type="entry name" value="PglD_N"/>
    <property type="match status" value="1"/>
</dbReference>
<proteinExistence type="predicted"/>
<feature type="active site" description="Proton acceptor" evidence="3">
    <location>
        <position position="137"/>
    </location>
</feature>
<dbReference type="Proteomes" id="UP000468687">
    <property type="component" value="Unassembled WGS sequence"/>
</dbReference>
<evidence type="ECO:0000256" key="4">
    <source>
        <dbReference type="PIRSR" id="PIRSR620019-2"/>
    </source>
</evidence>
<organism evidence="6 7">
    <name type="scientific">Nocardioides zeae</name>
    <dbReference type="NCBI Taxonomy" id="1457234"/>
    <lineage>
        <taxon>Bacteria</taxon>
        <taxon>Bacillati</taxon>
        <taxon>Actinomycetota</taxon>
        <taxon>Actinomycetes</taxon>
        <taxon>Propionibacteriales</taxon>
        <taxon>Nocardioidaceae</taxon>
        <taxon>Nocardioides</taxon>
    </lineage>
</organism>
<evidence type="ECO:0000256" key="1">
    <source>
        <dbReference type="ARBA" id="ARBA00022679"/>
    </source>
</evidence>
<dbReference type="InterPro" id="IPR041561">
    <property type="entry name" value="PglD_N"/>
</dbReference>
<keyword evidence="7" id="KW-1185">Reference proteome</keyword>
<dbReference type="InterPro" id="IPR011004">
    <property type="entry name" value="Trimer_LpxA-like_sf"/>
</dbReference>
<reference evidence="6 7" key="1">
    <citation type="journal article" date="2014" name="Int. J. Syst. Evol. Microbiol.">
        <title>Nocardioides zeae sp. nov., isolated from the stem of Zea mays.</title>
        <authorList>
            <person name="Glaeser S.P."/>
            <person name="McInroy J.A."/>
            <person name="Busse H.J."/>
            <person name="Kampfer P."/>
        </authorList>
    </citation>
    <scope>NUCLEOTIDE SEQUENCE [LARGE SCALE GENOMIC DNA]</scope>
    <source>
        <strain evidence="6 7">JCM 30728</strain>
    </source>
</reference>
<dbReference type="InterPro" id="IPR050179">
    <property type="entry name" value="Trans_hexapeptide_repeat"/>
</dbReference>
<dbReference type="Gene3D" id="2.160.10.10">
    <property type="entry name" value="Hexapeptide repeat proteins"/>
    <property type="match status" value="1"/>
</dbReference>
<comment type="caution">
    <text evidence="6">The sequence shown here is derived from an EMBL/GenBank/DDBJ whole genome shotgun (WGS) entry which is preliminary data.</text>
</comment>
<dbReference type="SUPFAM" id="SSF51161">
    <property type="entry name" value="Trimeric LpxA-like enzymes"/>
    <property type="match status" value="1"/>
</dbReference>
<sequence length="212" mass="21868">MTTLLVVAAGGLGREVASIAEDRGEHATIAFVDDDPRLWGHHVSGRPVVGGLEVVVERTDAAVVVCAGSGAARRRIVDRLTLLGVDPERFARVVDPGVRWAPWVVGPGSVVLAGAVLTTDVEIDDHVVVMPHVTLTHDVVVESFATLCAGVSLGGGVRVGGGALLGMNASVREGVRIGSDAVLGMGSVLLEDLPPGETWAGIPAHPLHVEAR</sequence>
<protein>
    <submittedName>
        <fullName evidence="6">Acetyltransferase</fullName>
    </submittedName>
</protein>
<accession>A0A6P0HF04</accession>
<evidence type="ECO:0000313" key="6">
    <source>
        <dbReference type="EMBL" id="NEN77288.1"/>
    </source>
</evidence>
<dbReference type="RefSeq" id="WP_163770590.1">
    <property type="nucleotide sequence ID" value="NZ_JAAGXA010000001.1"/>
</dbReference>
<feature type="domain" description="PglD N-terminal" evidence="5">
    <location>
        <begin position="4"/>
        <end position="80"/>
    </location>
</feature>
<evidence type="ECO:0000256" key="3">
    <source>
        <dbReference type="PIRSR" id="PIRSR620019-1"/>
    </source>
</evidence>
<dbReference type="InterPro" id="IPR018357">
    <property type="entry name" value="Hexapep_transf_CS"/>
</dbReference>
<feature type="site" description="Increases basicity of active site His" evidence="3">
    <location>
        <position position="138"/>
    </location>
</feature>
<feature type="binding site" evidence="4">
    <location>
        <position position="68"/>
    </location>
    <ligand>
        <name>substrate</name>
    </ligand>
</feature>
<keyword evidence="1 6" id="KW-0808">Transferase</keyword>
<dbReference type="InterPro" id="IPR020019">
    <property type="entry name" value="AcTrfase_PglD-like"/>
</dbReference>
<dbReference type="EMBL" id="JAAGXA010000001">
    <property type="protein sequence ID" value="NEN77288.1"/>
    <property type="molecule type" value="Genomic_DNA"/>
</dbReference>
<gene>
    <name evidence="6" type="ORF">G3T38_03260</name>
</gene>
<evidence type="ECO:0000259" key="5">
    <source>
        <dbReference type="Pfam" id="PF17836"/>
    </source>
</evidence>
<evidence type="ECO:0000313" key="7">
    <source>
        <dbReference type="Proteomes" id="UP000468687"/>
    </source>
</evidence>
<dbReference type="GO" id="GO:0016740">
    <property type="term" value="F:transferase activity"/>
    <property type="evidence" value="ECO:0007669"/>
    <property type="project" value="UniProtKB-KW"/>
</dbReference>
<evidence type="ECO:0000256" key="2">
    <source>
        <dbReference type="ARBA" id="ARBA00022737"/>
    </source>
</evidence>
<dbReference type="NCBIfam" id="TIGR03570">
    <property type="entry name" value="NeuD_NnaD"/>
    <property type="match status" value="1"/>
</dbReference>
<dbReference type="AlphaFoldDB" id="A0A6P0HF04"/>
<dbReference type="Gene3D" id="3.40.50.20">
    <property type="match status" value="1"/>
</dbReference>
<name>A0A6P0HF04_9ACTN</name>
<dbReference type="PROSITE" id="PS00101">
    <property type="entry name" value="HEXAPEP_TRANSFERASES"/>
    <property type="match status" value="1"/>
</dbReference>
<keyword evidence="2" id="KW-0677">Repeat</keyword>